<evidence type="ECO:0000313" key="2">
    <source>
        <dbReference type="Proteomes" id="UP000182740"/>
    </source>
</evidence>
<proteinExistence type="predicted"/>
<reference evidence="2" key="1">
    <citation type="submission" date="2016-11" db="EMBL/GenBank/DDBJ databases">
        <authorList>
            <person name="Varghese N."/>
            <person name="Submissions S."/>
        </authorList>
    </citation>
    <scope>NUCLEOTIDE SEQUENCE [LARGE SCALE GENOMIC DNA]</scope>
    <source>
        <strain evidence="2">DSM 44671</strain>
    </source>
</reference>
<dbReference type="STRING" id="546364.SAMN04489730_6412"/>
<organism evidence="1 2">
    <name type="scientific">Amycolatopsis australiensis</name>
    <dbReference type="NCBI Taxonomy" id="546364"/>
    <lineage>
        <taxon>Bacteria</taxon>
        <taxon>Bacillati</taxon>
        <taxon>Actinomycetota</taxon>
        <taxon>Actinomycetes</taxon>
        <taxon>Pseudonocardiales</taxon>
        <taxon>Pseudonocardiaceae</taxon>
        <taxon>Amycolatopsis</taxon>
    </lineage>
</organism>
<dbReference type="InterPro" id="IPR015422">
    <property type="entry name" value="PyrdxlP-dep_Trfase_small"/>
</dbReference>
<keyword evidence="2" id="KW-1185">Reference proteome</keyword>
<dbReference type="EMBL" id="FPJG01000006">
    <property type="protein sequence ID" value="SFW86541.1"/>
    <property type="molecule type" value="Genomic_DNA"/>
</dbReference>
<accession>A0A1K1SRP1</accession>
<sequence length="37" mass="3856">MGMEPARALAALRLSLGRWSTDTDIDVIAAAVADAAR</sequence>
<evidence type="ECO:0000313" key="1">
    <source>
        <dbReference type="EMBL" id="SFW86541.1"/>
    </source>
</evidence>
<protein>
    <submittedName>
        <fullName evidence="1">Cysteine desulfurase</fullName>
    </submittedName>
</protein>
<gene>
    <name evidence="1" type="ORF">SAMN04489730_6412</name>
</gene>
<name>A0A1K1SRP1_9PSEU</name>
<dbReference type="AlphaFoldDB" id="A0A1K1SRP1"/>
<dbReference type="Proteomes" id="UP000182740">
    <property type="component" value="Unassembled WGS sequence"/>
</dbReference>
<dbReference type="Gene3D" id="3.90.1150.10">
    <property type="entry name" value="Aspartate Aminotransferase, domain 1"/>
    <property type="match status" value="1"/>
</dbReference>